<evidence type="ECO:0000256" key="10">
    <source>
        <dbReference type="SAM" id="Phobius"/>
    </source>
</evidence>
<name>A0ABP8D0K1_9FLAO</name>
<protein>
    <recommendedName>
        <fullName evidence="13">CysZ protein</fullName>
    </recommendedName>
</protein>
<dbReference type="InterPro" id="IPR050480">
    <property type="entry name" value="CysZ-like"/>
</dbReference>
<keyword evidence="7 10" id="KW-1133">Transmembrane helix</keyword>
<dbReference type="PANTHER" id="PTHR37468">
    <property type="entry name" value="SULFATE TRANSPORTER CYSZ"/>
    <property type="match status" value="1"/>
</dbReference>
<evidence type="ECO:0000256" key="6">
    <source>
        <dbReference type="ARBA" id="ARBA00022692"/>
    </source>
</evidence>
<feature type="transmembrane region" description="Helical" evidence="10">
    <location>
        <begin position="69"/>
        <end position="90"/>
    </location>
</feature>
<evidence type="ECO:0000256" key="2">
    <source>
        <dbReference type="ARBA" id="ARBA00022448"/>
    </source>
</evidence>
<proteinExistence type="predicted"/>
<keyword evidence="2" id="KW-0813">Transport</keyword>
<dbReference type="Pfam" id="PF07264">
    <property type="entry name" value="EI24"/>
    <property type="match status" value="1"/>
</dbReference>
<dbReference type="PANTHER" id="PTHR37468:SF1">
    <property type="entry name" value="SULFATE TRANSPORTER CYSZ"/>
    <property type="match status" value="1"/>
</dbReference>
<keyword evidence="12" id="KW-1185">Reference proteome</keyword>
<reference evidence="12" key="1">
    <citation type="journal article" date="2019" name="Int. J. Syst. Evol. Microbiol.">
        <title>The Global Catalogue of Microorganisms (GCM) 10K type strain sequencing project: providing services to taxonomists for standard genome sequencing and annotation.</title>
        <authorList>
            <consortium name="The Broad Institute Genomics Platform"/>
            <consortium name="The Broad Institute Genome Sequencing Center for Infectious Disease"/>
            <person name="Wu L."/>
            <person name="Ma J."/>
        </authorList>
    </citation>
    <scope>NUCLEOTIDE SEQUENCE [LARGE SCALE GENOMIC DNA]</scope>
    <source>
        <strain evidence="12">JCM 17633</strain>
    </source>
</reference>
<accession>A0ABP8D0K1</accession>
<comment type="caution">
    <text evidence="11">The sequence shown here is derived from an EMBL/GenBank/DDBJ whole genome shotgun (WGS) entry which is preliminary data.</text>
</comment>
<keyword evidence="3" id="KW-1003">Cell membrane</keyword>
<evidence type="ECO:0000313" key="11">
    <source>
        <dbReference type="EMBL" id="GAA4245675.1"/>
    </source>
</evidence>
<keyword evidence="6 10" id="KW-0812">Transmembrane</keyword>
<evidence type="ECO:0000256" key="8">
    <source>
        <dbReference type="ARBA" id="ARBA00023032"/>
    </source>
</evidence>
<gene>
    <name evidence="11" type="ORF">GCM10022292_28980</name>
</gene>
<dbReference type="InterPro" id="IPR059112">
    <property type="entry name" value="CysZ/EI24"/>
</dbReference>
<organism evidence="11 12">
    <name type="scientific">Winogradskyella damuponensis</name>
    <dbReference type="NCBI Taxonomy" id="943939"/>
    <lineage>
        <taxon>Bacteria</taxon>
        <taxon>Pseudomonadati</taxon>
        <taxon>Bacteroidota</taxon>
        <taxon>Flavobacteriia</taxon>
        <taxon>Flavobacteriales</taxon>
        <taxon>Flavobacteriaceae</taxon>
        <taxon>Winogradskyella</taxon>
    </lineage>
</organism>
<evidence type="ECO:0000256" key="4">
    <source>
        <dbReference type="ARBA" id="ARBA00022519"/>
    </source>
</evidence>
<dbReference type="RefSeq" id="WP_334468783.1">
    <property type="nucleotide sequence ID" value="NZ_BAABCB010000028.1"/>
</dbReference>
<evidence type="ECO:0000256" key="9">
    <source>
        <dbReference type="ARBA" id="ARBA00023136"/>
    </source>
</evidence>
<evidence type="ECO:0000256" key="3">
    <source>
        <dbReference type="ARBA" id="ARBA00022475"/>
    </source>
</evidence>
<evidence type="ECO:0000256" key="5">
    <source>
        <dbReference type="ARBA" id="ARBA00022605"/>
    </source>
</evidence>
<keyword evidence="5" id="KW-0028">Amino-acid biosynthesis</keyword>
<evidence type="ECO:0000313" key="12">
    <source>
        <dbReference type="Proteomes" id="UP001501682"/>
    </source>
</evidence>
<feature type="transmembrane region" description="Helical" evidence="10">
    <location>
        <begin position="27"/>
        <end position="49"/>
    </location>
</feature>
<evidence type="ECO:0008006" key="13">
    <source>
        <dbReference type="Google" id="ProtNLM"/>
    </source>
</evidence>
<evidence type="ECO:0000256" key="7">
    <source>
        <dbReference type="ARBA" id="ARBA00022989"/>
    </source>
</evidence>
<dbReference type="Proteomes" id="UP001501682">
    <property type="component" value="Unassembled WGS sequence"/>
</dbReference>
<dbReference type="EMBL" id="BAABCB010000028">
    <property type="protein sequence ID" value="GAA4245675.1"/>
    <property type="molecule type" value="Genomic_DNA"/>
</dbReference>
<comment type="subcellular location">
    <subcellularLocation>
        <location evidence="1">Membrane</location>
        <topology evidence="1">Multi-pass membrane protein</topology>
    </subcellularLocation>
</comment>
<keyword evidence="9 10" id="KW-0472">Membrane</keyword>
<sequence length="261" mass="29499">MINNILKGIQAYTGTFALISKLKLWKYFAIPILISIVTATIIGLSAYGFSDNMGRFIAKVWVWDWGKETFTTISTFIGGIMIVAIGLILYKHIIMALSAPFMSPVSEKIETHLTGIDKHNHRTTSFQEQLWRGIRINVRNLGKELLITLPILLLNFIPLIGNIASTVILFLVQAYYAGFGNMDYTLERHFKYRESIQFVRKYRGVAIGNGIVFMLFLFIPVIGVIIVLPLSVTAATLKTVELLKNENLLNKDLSNIEKWKA</sequence>
<keyword evidence="8" id="KW-0764">Sulfate transport</keyword>
<keyword evidence="4" id="KW-0997">Cell inner membrane</keyword>
<evidence type="ECO:0000256" key="1">
    <source>
        <dbReference type="ARBA" id="ARBA00004141"/>
    </source>
</evidence>
<feature type="transmembrane region" description="Helical" evidence="10">
    <location>
        <begin position="145"/>
        <end position="176"/>
    </location>
</feature>
<feature type="transmembrane region" description="Helical" evidence="10">
    <location>
        <begin position="211"/>
        <end position="237"/>
    </location>
</feature>